<evidence type="ECO:0000313" key="1">
    <source>
        <dbReference type="EMBL" id="ROR73858.1"/>
    </source>
</evidence>
<proteinExistence type="predicted"/>
<dbReference type="EMBL" id="RKHK01000001">
    <property type="protein sequence ID" value="ROR73858.1"/>
    <property type="molecule type" value="Genomic_DNA"/>
</dbReference>
<dbReference type="Proteomes" id="UP000280668">
    <property type="component" value="Unassembled WGS sequence"/>
</dbReference>
<name>A0A3N2BF22_9MICO</name>
<organism evidence="1 2">
    <name type="scientific">Bogoriella caseilytica</name>
    <dbReference type="NCBI Taxonomy" id="56055"/>
    <lineage>
        <taxon>Bacteria</taxon>
        <taxon>Bacillati</taxon>
        <taxon>Actinomycetota</taxon>
        <taxon>Actinomycetes</taxon>
        <taxon>Micrococcales</taxon>
        <taxon>Bogoriellaceae</taxon>
        <taxon>Bogoriella</taxon>
    </lineage>
</organism>
<reference evidence="1 2" key="1">
    <citation type="submission" date="2018-11" db="EMBL/GenBank/DDBJ databases">
        <title>Sequencing the genomes of 1000 actinobacteria strains.</title>
        <authorList>
            <person name="Klenk H.-P."/>
        </authorList>
    </citation>
    <scope>NUCLEOTIDE SEQUENCE [LARGE SCALE GENOMIC DNA]</scope>
    <source>
        <strain evidence="1 2">DSM 11294</strain>
    </source>
</reference>
<protein>
    <submittedName>
        <fullName evidence="1">Uncharacterized protein</fullName>
    </submittedName>
</protein>
<accession>A0A3N2BF22</accession>
<keyword evidence="2" id="KW-1185">Reference proteome</keyword>
<dbReference type="AlphaFoldDB" id="A0A3N2BF22"/>
<evidence type="ECO:0000313" key="2">
    <source>
        <dbReference type="Proteomes" id="UP000280668"/>
    </source>
</evidence>
<sequence length="78" mass="8130">MAVAGGEGFASDIVSLEPSEEYLFFVYTETQDAPYSLVGIDAGAFQAQSDGSYANPVGMAVEASEVQAFAQRAAEIEG</sequence>
<comment type="caution">
    <text evidence="1">The sequence shown here is derived from an EMBL/GenBank/DDBJ whole genome shotgun (WGS) entry which is preliminary data.</text>
</comment>
<gene>
    <name evidence="1" type="ORF">EDD31_2249</name>
</gene>